<evidence type="ECO:0000313" key="1">
    <source>
        <dbReference type="EMBL" id="KAI5075857.1"/>
    </source>
</evidence>
<organism evidence="1 2">
    <name type="scientific">Adiantum capillus-veneris</name>
    <name type="common">Maidenhair fern</name>
    <dbReference type="NCBI Taxonomy" id="13818"/>
    <lineage>
        <taxon>Eukaryota</taxon>
        <taxon>Viridiplantae</taxon>
        <taxon>Streptophyta</taxon>
        <taxon>Embryophyta</taxon>
        <taxon>Tracheophyta</taxon>
        <taxon>Polypodiopsida</taxon>
        <taxon>Polypodiidae</taxon>
        <taxon>Polypodiales</taxon>
        <taxon>Pteridineae</taxon>
        <taxon>Pteridaceae</taxon>
        <taxon>Vittarioideae</taxon>
        <taxon>Adiantum</taxon>
    </lineage>
</organism>
<sequence length="114" mass="12036">MNSVPLGGLTLAVAATSAGQNMSCMLGKSNSIANNDRVDDVSLSSYKTASKVNVSTNVWSRALLDDMQVQGISSTRLLATIRDVENNPGMMQEFLEGDAMLGVLAKHAFGEVLS</sequence>
<gene>
    <name evidence="1" type="ORF">GOP47_0009933</name>
</gene>
<proteinExistence type="predicted"/>
<dbReference type="EMBL" id="JABFUD020000009">
    <property type="protein sequence ID" value="KAI5075857.1"/>
    <property type="molecule type" value="Genomic_DNA"/>
</dbReference>
<reference evidence="1" key="1">
    <citation type="submission" date="2021-01" db="EMBL/GenBank/DDBJ databases">
        <title>Adiantum capillus-veneris genome.</title>
        <authorList>
            <person name="Fang Y."/>
            <person name="Liao Q."/>
        </authorList>
    </citation>
    <scope>NUCLEOTIDE SEQUENCE</scope>
    <source>
        <strain evidence="1">H3</strain>
        <tissue evidence="1">Leaf</tissue>
    </source>
</reference>
<dbReference type="Proteomes" id="UP000886520">
    <property type="component" value="Chromosome 9"/>
</dbReference>
<protein>
    <submittedName>
        <fullName evidence="1">Uncharacterized protein</fullName>
    </submittedName>
</protein>
<evidence type="ECO:0000313" key="2">
    <source>
        <dbReference type="Proteomes" id="UP000886520"/>
    </source>
</evidence>
<name>A0A9D4UY18_ADICA</name>
<keyword evidence="2" id="KW-1185">Reference proteome</keyword>
<comment type="caution">
    <text evidence="1">The sequence shown here is derived from an EMBL/GenBank/DDBJ whole genome shotgun (WGS) entry which is preliminary data.</text>
</comment>
<accession>A0A9D4UY18</accession>
<dbReference type="AlphaFoldDB" id="A0A9D4UY18"/>